<dbReference type="SMART" id="SM00560">
    <property type="entry name" value="LamGL"/>
    <property type="match status" value="5"/>
</dbReference>
<dbReference type="Gene3D" id="2.60.120.200">
    <property type="match status" value="6"/>
</dbReference>
<evidence type="ECO:0000313" key="5">
    <source>
        <dbReference type="EMBL" id="NMB70304.1"/>
    </source>
</evidence>
<dbReference type="SUPFAM" id="SSF49899">
    <property type="entry name" value="Concanavalin A-like lectins/glucanases"/>
    <property type="match status" value="6"/>
</dbReference>
<dbReference type="CDD" id="cd00110">
    <property type="entry name" value="LamG"/>
    <property type="match status" value="1"/>
</dbReference>
<evidence type="ECO:0000313" key="6">
    <source>
        <dbReference type="Proteomes" id="UP000526033"/>
    </source>
</evidence>
<protein>
    <submittedName>
        <fullName evidence="5">LamG domain-containing protein</fullName>
    </submittedName>
</protein>
<dbReference type="Proteomes" id="UP000526033">
    <property type="component" value="Unassembled WGS sequence"/>
</dbReference>
<dbReference type="InterPro" id="IPR006558">
    <property type="entry name" value="LamG-like"/>
</dbReference>
<dbReference type="InterPro" id="IPR001791">
    <property type="entry name" value="Laminin_G"/>
</dbReference>
<feature type="domain" description="Laminin G" evidence="4">
    <location>
        <begin position="546"/>
        <end position="762"/>
    </location>
</feature>
<sequence length="1442" mass="155989">MSSNKKNTSKLKILFPYGVSAVVIITTIVIVFTQFLKINLFAPAVKGSAPIAEWHFNEGVGTTVYDSSSNQNDLTLTNATWFAEGSAESPQSYSVLLSGSTSYASRINDSDFDFGSGSFTIGGWFRHPSNTDTLSSTNNILARYNTAGFKIYMNTSGYMCFDIDSDNTFGGAEYDTACSSAVQGSYADSKWHNFTAVRNGSTSIVLYVDGVQVGQDTDLVAGSLDTTATLYVGVGSDGISNHWRGFIGQMFVYNYANDLDQIRANYMNPQVAIQQGASPKSFSTDGLVGYWNMDDPGVDTQGETVSDSSGNNKDLTLWGDDDKGFNGSGMDCTVAGKFGTGCDFDGIDDFLNYASTWNLLNGTTAFTVSAWVKPDFTETTADDFVIVQTIDSTNFYLGFSNTADDFQGDIVTNNGSVSSYTSDLSWTADTWHNIIFTYNGSEQIIYWDGKEESRTTQTGFLVNSTWLLVGTDNNTTFDGTIDEVRIYNRSLPPTEISQLYNWTPGPVAHWKLDENSGTNVYDSSGNGNNSTAWSGNTAWTTGKFGSALSFDGQDDVVSFAETTTTDFGSVNDSYTVEAWFKTTANYSANGMIVAKNDDGSTYPFMLYVGTDEKVYFRIYGGSDGTANSLTTLNDGQWHHAVGIRDIASDKVFLYVDGVLNGEGTDNTTIAVTNDSAIALGNYPSVLSRDFNGQIDDVRIYNYARTPNQITQDMNAGHPVPGSPVGSALGHWKFDEGYGDTANNSGNAGSDINGNLASSATACPAAGACPTWSNTAKYGKALSFDGSDDYVDLGTSLDDNDEITVSAWVNADTLSSGGAGIVGNYTNTCSSGDYVMYLDSSTGKFTVNWSNRDVIVSEQTISTGNWYHLAFTRSGFVDNWTIKTYINGNIDNTATTIYNTDGTNVTTAIGRWGACSAWGFFDGFIDDVRVYNSALTDDQIKLIFNQGEATIMGTLGNNASYEKQSAAQEFCIPGDTASCAPPMALWNLDEGTGQYVYDASGNNYNGVLGLTWDTEVNDDPVWVTGKYGSGLKFTSEQVTLSNFSVASLPANTISFWMNRTFTDDIGKDSFVFLFRNGSNEGVAFYYYNSTDVWRARVVLNGQLNIIEASPAAIPQNTWTYVTLAWDSGTADNFKLYINGIQQGNTVTGINDWAGASVNSARFGTYSTNFYQGLLDHFVIYNYARTPAQISWDMNRGAPVARYKFDECTGTTANNSAATASGADAGYDATISIGGTDDYTAPGTCNGSATDSWKAGATGKFESSIAFDGADDYAYLSSDLSVQGWTALTVSTWIYPISGGGGIDHVIIGKSDANNGGYGNTSFRIMYNYANQLMFRVQPEGDFNTHEITNNTALSMNSRWYHVVGTWNGTTMNLYLDGVLVGTDTTAGSGYLNNCQILYMGRHSANNTDQFYNGLLDDVRIYNYALTTSQINSLYNGGSAVYFN</sequence>
<evidence type="ECO:0000259" key="4">
    <source>
        <dbReference type="PROSITE" id="PS50025"/>
    </source>
</evidence>
<evidence type="ECO:0000256" key="2">
    <source>
        <dbReference type="ARBA" id="ARBA00023157"/>
    </source>
</evidence>
<dbReference type="EMBL" id="JAAZNL010000047">
    <property type="protein sequence ID" value="NMB70304.1"/>
    <property type="molecule type" value="Genomic_DNA"/>
</dbReference>
<keyword evidence="3" id="KW-0472">Membrane</keyword>
<comment type="caution">
    <text evidence="5">The sequence shown here is derived from an EMBL/GenBank/DDBJ whole genome shotgun (WGS) entry which is preliminary data.</text>
</comment>
<accession>A0A7X9DL98</accession>
<keyword evidence="3" id="KW-0812">Transmembrane</keyword>
<feature type="transmembrane region" description="Helical" evidence="3">
    <location>
        <begin position="12"/>
        <end position="36"/>
    </location>
</feature>
<proteinExistence type="predicted"/>
<keyword evidence="1" id="KW-0732">Signal</keyword>
<dbReference type="InterPro" id="IPR013320">
    <property type="entry name" value="ConA-like_dom_sf"/>
</dbReference>
<keyword evidence="2" id="KW-1015">Disulfide bond</keyword>
<dbReference type="Pfam" id="PF13385">
    <property type="entry name" value="Laminin_G_3"/>
    <property type="match status" value="6"/>
</dbReference>
<dbReference type="PROSITE" id="PS50025">
    <property type="entry name" value="LAM_G_DOMAIN"/>
    <property type="match status" value="1"/>
</dbReference>
<reference evidence="5 6" key="1">
    <citation type="journal article" date="2020" name="Biotechnol. Biofuels">
        <title>New insights from the biogas microbiome by comprehensive genome-resolved metagenomics of nearly 1600 species originating from multiple anaerobic digesters.</title>
        <authorList>
            <person name="Campanaro S."/>
            <person name="Treu L."/>
            <person name="Rodriguez-R L.M."/>
            <person name="Kovalovszki A."/>
            <person name="Ziels R.M."/>
            <person name="Maus I."/>
            <person name="Zhu X."/>
            <person name="Kougias P.G."/>
            <person name="Basile A."/>
            <person name="Luo G."/>
            <person name="Schluter A."/>
            <person name="Konstantinidis K.T."/>
            <person name="Angelidaki I."/>
        </authorList>
    </citation>
    <scope>NUCLEOTIDE SEQUENCE [LARGE SCALE GENOMIC DNA]</scope>
    <source>
        <strain evidence="5">AS27yjCOA_165</strain>
    </source>
</reference>
<dbReference type="SMART" id="SM00282">
    <property type="entry name" value="LamG"/>
    <property type="match status" value="1"/>
</dbReference>
<dbReference type="PANTHER" id="PTHR42535">
    <property type="entry name" value="OOKINETE PROTEIN, PUTATIVE-RELATED"/>
    <property type="match status" value="1"/>
</dbReference>
<name>A0A7X9DL98_UNCKA</name>
<gene>
    <name evidence="5" type="ORF">GYA27_03835</name>
</gene>
<organism evidence="5 6">
    <name type="scientific">candidate division WWE3 bacterium</name>
    <dbReference type="NCBI Taxonomy" id="2053526"/>
    <lineage>
        <taxon>Bacteria</taxon>
        <taxon>Katanobacteria</taxon>
    </lineage>
</organism>
<evidence type="ECO:0000256" key="1">
    <source>
        <dbReference type="ARBA" id="ARBA00022729"/>
    </source>
</evidence>
<evidence type="ECO:0000256" key="3">
    <source>
        <dbReference type="SAM" id="Phobius"/>
    </source>
</evidence>
<dbReference type="PANTHER" id="PTHR42535:SF2">
    <property type="entry name" value="CHROMOSOME UNDETERMINED SCAFFOLD_146, WHOLE GENOME SHOTGUN SEQUENCE"/>
    <property type="match status" value="1"/>
</dbReference>
<keyword evidence="3" id="KW-1133">Transmembrane helix</keyword>